<dbReference type="InterPro" id="IPR012340">
    <property type="entry name" value="NA-bd_OB-fold"/>
</dbReference>
<dbReference type="NCBIfam" id="TIGR02778">
    <property type="entry name" value="ligD_pol"/>
    <property type="match status" value="1"/>
</dbReference>
<dbReference type="Gene3D" id="2.40.50.140">
    <property type="entry name" value="Nucleic acid-binding proteins"/>
    <property type="match status" value="1"/>
</dbReference>
<dbReference type="Pfam" id="PF21686">
    <property type="entry name" value="LigD_Prim-Pol"/>
    <property type="match status" value="1"/>
</dbReference>
<dbReference type="GO" id="GO:0016874">
    <property type="term" value="F:ligase activity"/>
    <property type="evidence" value="ECO:0007669"/>
    <property type="project" value="UniProtKB-KW"/>
</dbReference>
<dbReference type="EMBL" id="NPBQ01000133">
    <property type="protein sequence ID" value="PAD81007.1"/>
    <property type="molecule type" value="Genomic_DNA"/>
</dbReference>
<comment type="caution">
    <text evidence="2">The sequence shown here is derived from an EMBL/GenBank/DDBJ whole genome shotgun (WGS) entry which is preliminary data.</text>
</comment>
<sequence>MHKAAFFISNYHKKTDSFGVSVIGNENIIPVGSFQNGLKRAEKTALLQIIKEHAIKEDDNFYFLDPGICVELQFSSFQQHRLNNPVFIQFLYNKDWKDCTLENVIATESTPITHADKPLFPNTKITKLDYILYLKEVSPYLLPFLENRLLTTIRFPHGLFGESFYQKQCPDYAPSYVETYKNEDIEYIVCNNVETLMWLGNQLAFEFHIPFETIYSNSMPSEIVFDLDPPSVEHFYMAIKAAKVLQQILERLQLLSFVKISGNKGIQVYLPLPERTFTYEKVRLFTEFIANYMIEENPELFTIERLKKNRRNRLYIDYIQHSEGKTIIAPYSIRGNKGGYVACPIAWDELTEDLHPSQFSMDVVLQRLQNGIHSFGGYFEAKEKQPFQQVLDVLTNIKNEEGTGKHLNR</sequence>
<evidence type="ECO:0000259" key="1">
    <source>
        <dbReference type="Pfam" id="PF21686"/>
    </source>
</evidence>
<proteinExistence type="predicted"/>
<feature type="domain" description="DNA ligase D polymerase" evidence="1">
    <location>
        <begin position="126"/>
        <end position="370"/>
    </location>
</feature>
<dbReference type="InterPro" id="IPR014145">
    <property type="entry name" value="LigD_pol_dom"/>
</dbReference>
<dbReference type="InterPro" id="IPR014143">
    <property type="entry name" value="NHEJ_ligase_prk"/>
</dbReference>
<gene>
    <name evidence="2" type="primary">ligD</name>
    <name evidence="2" type="ORF">CHH57_21950</name>
</gene>
<dbReference type="AlphaFoldDB" id="A0AA91YYP2"/>
<dbReference type="PANTHER" id="PTHR42705:SF2">
    <property type="entry name" value="BIFUNCTIONAL NON-HOMOLOGOUS END JOINING PROTEIN LIGD"/>
    <property type="match status" value="1"/>
</dbReference>
<protein>
    <submittedName>
        <fullName evidence="2">DNA ligase D</fullName>
    </submittedName>
</protein>
<name>A0AA91YYP2_NIACI</name>
<dbReference type="InterPro" id="IPR052171">
    <property type="entry name" value="NHEJ_LigD"/>
</dbReference>
<reference evidence="2 3" key="1">
    <citation type="submission" date="2017-07" db="EMBL/GenBank/DDBJ databases">
        <title>Isolation and whole genome analysis of endospore-forming bacteria from heroin.</title>
        <authorList>
            <person name="Kalinowski J."/>
            <person name="Ahrens B."/>
            <person name="Al-Dilaimi A."/>
            <person name="Winkler A."/>
            <person name="Wibberg D."/>
            <person name="Schleenbecker U."/>
            <person name="Ruckert C."/>
            <person name="Wolfel R."/>
            <person name="Grass G."/>
        </authorList>
    </citation>
    <scope>NUCLEOTIDE SEQUENCE [LARGE SCALE GENOMIC DNA]</scope>
    <source>
        <strain evidence="2 3">7521-2</strain>
    </source>
</reference>
<dbReference type="NCBIfam" id="TIGR02776">
    <property type="entry name" value="NHEJ_ligase_prk"/>
    <property type="match status" value="1"/>
</dbReference>
<dbReference type="PANTHER" id="PTHR42705">
    <property type="entry name" value="BIFUNCTIONAL NON-HOMOLOGOUS END JOINING PROTEIN LIGD"/>
    <property type="match status" value="1"/>
</dbReference>
<keyword evidence="2" id="KW-0436">Ligase</keyword>
<evidence type="ECO:0000313" key="2">
    <source>
        <dbReference type="EMBL" id="PAD81007.1"/>
    </source>
</evidence>
<evidence type="ECO:0000313" key="3">
    <source>
        <dbReference type="Proteomes" id="UP000216961"/>
    </source>
</evidence>
<dbReference type="RefSeq" id="WP_095333705.1">
    <property type="nucleotide sequence ID" value="NZ_NPBQ01000133.1"/>
</dbReference>
<dbReference type="Proteomes" id="UP000216961">
    <property type="component" value="Unassembled WGS sequence"/>
</dbReference>
<dbReference type="Gene3D" id="3.90.920.10">
    <property type="entry name" value="DNA primase, PRIM domain"/>
    <property type="match status" value="1"/>
</dbReference>
<accession>A0AA91YYP2</accession>
<organism evidence="2 3">
    <name type="scientific">Niallia circulans</name>
    <name type="common">Bacillus circulans</name>
    <dbReference type="NCBI Taxonomy" id="1397"/>
    <lineage>
        <taxon>Bacteria</taxon>
        <taxon>Bacillati</taxon>
        <taxon>Bacillota</taxon>
        <taxon>Bacilli</taxon>
        <taxon>Bacillales</taxon>
        <taxon>Bacillaceae</taxon>
        <taxon>Niallia</taxon>
    </lineage>
</organism>